<dbReference type="Proteomes" id="UP001156140">
    <property type="component" value="Unassembled WGS sequence"/>
</dbReference>
<organism evidence="3 4">
    <name type="scientific">Paradevosia shaoguanensis</name>
    <dbReference type="NCBI Taxonomy" id="1335043"/>
    <lineage>
        <taxon>Bacteria</taxon>
        <taxon>Pseudomonadati</taxon>
        <taxon>Pseudomonadota</taxon>
        <taxon>Alphaproteobacteria</taxon>
        <taxon>Hyphomicrobiales</taxon>
        <taxon>Devosiaceae</taxon>
        <taxon>Paradevosia</taxon>
    </lineage>
</organism>
<dbReference type="AlphaFoldDB" id="A0AA41QPQ6"/>
<evidence type="ECO:0000259" key="2">
    <source>
        <dbReference type="Pfam" id="PF03795"/>
    </source>
</evidence>
<dbReference type="InterPro" id="IPR011008">
    <property type="entry name" value="Dimeric_a/b-barrel"/>
</dbReference>
<gene>
    <name evidence="3" type="ORF">ML536_15995</name>
</gene>
<dbReference type="RefSeq" id="WP_281736532.1">
    <property type="nucleotide sequence ID" value="NZ_JAKETQ010000002.1"/>
</dbReference>
<evidence type="ECO:0000313" key="4">
    <source>
        <dbReference type="Proteomes" id="UP001156140"/>
    </source>
</evidence>
<comment type="caution">
    <text evidence="3">The sequence shown here is derived from an EMBL/GenBank/DDBJ whole genome shotgun (WGS) entry which is preliminary data.</text>
</comment>
<dbReference type="EMBL" id="JALAZD010000002">
    <property type="protein sequence ID" value="MCI0128333.1"/>
    <property type="molecule type" value="Genomic_DNA"/>
</dbReference>
<dbReference type="Gene3D" id="3.30.70.1060">
    <property type="entry name" value="Dimeric alpha+beta barrel"/>
    <property type="match status" value="1"/>
</dbReference>
<name>A0AA41QPQ6_9HYPH</name>
<proteinExistence type="inferred from homology"/>
<evidence type="ECO:0000313" key="3">
    <source>
        <dbReference type="EMBL" id="MCI0128333.1"/>
    </source>
</evidence>
<dbReference type="PANTHER" id="PTHR35174:SF1">
    <property type="entry name" value="BLL0086 PROTEIN"/>
    <property type="match status" value="1"/>
</dbReference>
<keyword evidence="4" id="KW-1185">Reference proteome</keyword>
<reference evidence="3" key="1">
    <citation type="submission" date="2022-03" db="EMBL/GenBank/DDBJ databases">
        <title>The complete genome sequence of a Methyloterrigena soli.</title>
        <authorList>
            <person name="Zi Z."/>
        </authorList>
    </citation>
    <scope>NUCLEOTIDE SEQUENCE</scope>
    <source>
        <strain evidence="3">M48</strain>
    </source>
</reference>
<dbReference type="InterPro" id="IPR005545">
    <property type="entry name" value="YCII"/>
</dbReference>
<sequence>MRFMMIHKADANTESMGPPPPELMTALGQLIGEFMAAGKLVSSEGLMPSAMGARVDVGGGKTIVRDGPFAEAKELIGGFAIIDVADKAEAVELARRWMQIHADVLGPGYRGSGEVRQLFERPGA</sequence>
<accession>A0AA41QPQ6</accession>
<feature type="domain" description="YCII-related" evidence="2">
    <location>
        <begin position="1"/>
        <end position="96"/>
    </location>
</feature>
<dbReference type="Pfam" id="PF03795">
    <property type="entry name" value="YCII"/>
    <property type="match status" value="1"/>
</dbReference>
<dbReference type="SUPFAM" id="SSF54909">
    <property type="entry name" value="Dimeric alpha+beta barrel"/>
    <property type="match status" value="1"/>
</dbReference>
<dbReference type="PANTHER" id="PTHR35174">
    <property type="entry name" value="BLL7171 PROTEIN-RELATED"/>
    <property type="match status" value="1"/>
</dbReference>
<protein>
    <submittedName>
        <fullName evidence="3">YciI family protein</fullName>
    </submittedName>
</protein>
<comment type="similarity">
    <text evidence="1">Belongs to the YciI family.</text>
</comment>
<evidence type="ECO:0000256" key="1">
    <source>
        <dbReference type="ARBA" id="ARBA00007689"/>
    </source>
</evidence>